<evidence type="ECO:0000256" key="5">
    <source>
        <dbReference type="PROSITE-ProRule" id="PRU00182"/>
    </source>
</evidence>
<sequence length="348" mass="37034">MTLPPPSSRIPPPREIRVALAAGPESRLDKALAAAVPEGLGLSRSRLQALIAEGAVARADGVVVSDPKARVAGGEFTLTLPAPIPAAAQPEDIPLEIVYEDAHLIVLDKPVGLVVHPAPGQRDGTLVNALLHHSGGSLSGIGGEIRPGIVHRIDKETSGLLVVAKDDAAHQGLAAQFKAHDLERRYLAVVRGAPDPADPRLRGLAGISWEPGGVLRIEGAIGRHPGDRKRMAVLSRDGRRAVTRARVLERFGPPGAPPVASLVECWLETGRTHQIRVHMTFAGHPLIGDRVYGKRVGVEAGFPRQALHARTLGFVHPVTGEAMRFEAPPPGDFRDLVDRLRRLGHADV</sequence>
<evidence type="ECO:0000259" key="7">
    <source>
        <dbReference type="Pfam" id="PF00849"/>
    </source>
</evidence>
<dbReference type="PROSITE" id="PS01129">
    <property type="entry name" value="PSI_RLU"/>
    <property type="match status" value="1"/>
</dbReference>
<evidence type="ECO:0000256" key="3">
    <source>
        <dbReference type="ARBA" id="ARBA00036882"/>
    </source>
</evidence>
<comment type="catalytic activity">
    <reaction evidence="6">
        <text>a uridine in RNA = a pseudouridine in RNA</text>
        <dbReference type="Rhea" id="RHEA:48348"/>
        <dbReference type="Rhea" id="RHEA-COMP:12068"/>
        <dbReference type="Rhea" id="RHEA-COMP:12069"/>
        <dbReference type="ChEBI" id="CHEBI:65314"/>
        <dbReference type="ChEBI" id="CHEBI:65315"/>
    </reaction>
</comment>
<evidence type="ECO:0000256" key="2">
    <source>
        <dbReference type="ARBA" id="ARBA00023235"/>
    </source>
</evidence>
<dbReference type="GO" id="GO:0160140">
    <property type="term" value="F:23S rRNA pseudouridine(1911/1915/1917) synthase activity"/>
    <property type="evidence" value="ECO:0007669"/>
    <property type="project" value="UniProtKB-EC"/>
</dbReference>
<dbReference type="InterPro" id="IPR006145">
    <property type="entry name" value="PsdUridine_synth_RsuA/RluA"/>
</dbReference>
<dbReference type="InterPro" id="IPR020103">
    <property type="entry name" value="PsdUridine_synth_cat_dom_sf"/>
</dbReference>
<dbReference type="InterPro" id="IPR006225">
    <property type="entry name" value="PsdUridine_synth_RluC/D"/>
</dbReference>
<name>A0A501WR11_9RHOB</name>
<accession>A0A501WR11</accession>
<comment type="function">
    <text evidence="6">Responsible for synthesis of pseudouridine from uracil.</text>
</comment>
<dbReference type="Proteomes" id="UP000319255">
    <property type="component" value="Unassembled WGS sequence"/>
</dbReference>
<dbReference type="PROSITE" id="PS50889">
    <property type="entry name" value="S4"/>
    <property type="match status" value="1"/>
</dbReference>
<evidence type="ECO:0000256" key="1">
    <source>
        <dbReference type="ARBA" id="ARBA00010876"/>
    </source>
</evidence>
<dbReference type="PANTHER" id="PTHR21600:SF44">
    <property type="entry name" value="RIBOSOMAL LARGE SUBUNIT PSEUDOURIDINE SYNTHASE D"/>
    <property type="match status" value="1"/>
</dbReference>
<comment type="similarity">
    <text evidence="1 6">Belongs to the pseudouridine synthase RluA family.</text>
</comment>
<organism evidence="8 9">
    <name type="scientific">Amaricoccus solimangrovi</name>
    <dbReference type="NCBI Taxonomy" id="2589815"/>
    <lineage>
        <taxon>Bacteria</taxon>
        <taxon>Pseudomonadati</taxon>
        <taxon>Pseudomonadota</taxon>
        <taxon>Alphaproteobacteria</taxon>
        <taxon>Rhodobacterales</taxon>
        <taxon>Paracoccaceae</taxon>
        <taxon>Amaricoccus</taxon>
    </lineage>
</organism>
<proteinExistence type="inferred from homology"/>
<dbReference type="AlphaFoldDB" id="A0A501WR11"/>
<dbReference type="InterPro" id="IPR050188">
    <property type="entry name" value="RluA_PseudoU_synthase"/>
</dbReference>
<dbReference type="SUPFAM" id="SSF55120">
    <property type="entry name" value="Pseudouridine synthase"/>
    <property type="match status" value="1"/>
</dbReference>
<reference evidence="8 9" key="1">
    <citation type="submission" date="2019-06" db="EMBL/GenBank/DDBJ databases">
        <title>A novel bacterium of genus Amaricoccus, isolated from marine sediment.</title>
        <authorList>
            <person name="Huang H."/>
            <person name="Mo K."/>
            <person name="Hu Y."/>
        </authorList>
    </citation>
    <scope>NUCLEOTIDE SEQUENCE [LARGE SCALE GENOMIC DNA]</scope>
    <source>
        <strain evidence="8 9">HB172011</strain>
    </source>
</reference>
<dbReference type="InterPro" id="IPR006224">
    <property type="entry name" value="PsdUridine_synth_RluA-like_CS"/>
</dbReference>
<evidence type="ECO:0000256" key="6">
    <source>
        <dbReference type="RuleBase" id="RU362028"/>
    </source>
</evidence>
<dbReference type="NCBIfam" id="TIGR00005">
    <property type="entry name" value="rluA_subfam"/>
    <property type="match status" value="1"/>
</dbReference>
<protein>
    <recommendedName>
        <fullName evidence="6">Pseudouridine synthase</fullName>
        <ecNumber evidence="6">5.4.99.-</ecNumber>
    </recommendedName>
</protein>
<comment type="catalytic activity">
    <reaction evidence="3">
        <text>uridine(1911/1915/1917) in 23S rRNA = pseudouridine(1911/1915/1917) in 23S rRNA</text>
        <dbReference type="Rhea" id="RHEA:42524"/>
        <dbReference type="Rhea" id="RHEA-COMP:10097"/>
        <dbReference type="Rhea" id="RHEA-COMP:10098"/>
        <dbReference type="ChEBI" id="CHEBI:65314"/>
        <dbReference type="ChEBI" id="CHEBI:65315"/>
        <dbReference type="EC" id="5.4.99.23"/>
    </reaction>
</comment>
<feature type="domain" description="Pseudouridine synthase RsuA/RluA-like" evidence="7">
    <location>
        <begin position="103"/>
        <end position="279"/>
    </location>
</feature>
<keyword evidence="5" id="KW-0694">RNA-binding</keyword>
<gene>
    <name evidence="8" type="ORF">FJM51_07275</name>
</gene>
<feature type="active site" evidence="4">
    <location>
        <position position="154"/>
    </location>
</feature>
<dbReference type="GO" id="GO:0003723">
    <property type="term" value="F:RNA binding"/>
    <property type="evidence" value="ECO:0007669"/>
    <property type="project" value="UniProtKB-KW"/>
</dbReference>
<dbReference type="CDD" id="cd00165">
    <property type="entry name" value="S4"/>
    <property type="match status" value="1"/>
</dbReference>
<dbReference type="Gene3D" id="3.10.290.10">
    <property type="entry name" value="RNA-binding S4 domain"/>
    <property type="match status" value="1"/>
</dbReference>
<dbReference type="Gene3D" id="3.30.2350.10">
    <property type="entry name" value="Pseudouridine synthase"/>
    <property type="match status" value="1"/>
</dbReference>
<comment type="caution">
    <text evidence="8">The sequence shown here is derived from an EMBL/GenBank/DDBJ whole genome shotgun (WGS) entry which is preliminary data.</text>
</comment>
<dbReference type="CDD" id="cd02869">
    <property type="entry name" value="PseudoU_synth_RluA_like"/>
    <property type="match status" value="1"/>
</dbReference>
<dbReference type="PANTHER" id="PTHR21600">
    <property type="entry name" value="MITOCHONDRIAL RNA PSEUDOURIDINE SYNTHASE"/>
    <property type="match status" value="1"/>
</dbReference>
<dbReference type="GO" id="GO:0000455">
    <property type="term" value="P:enzyme-directed rRNA pseudouridine synthesis"/>
    <property type="evidence" value="ECO:0007669"/>
    <property type="project" value="TreeGrafter"/>
</dbReference>
<evidence type="ECO:0000313" key="8">
    <source>
        <dbReference type="EMBL" id="TPE52213.1"/>
    </source>
</evidence>
<dbReference type="RefSeq" id="WP_140453455.1">
    <property type="nucleotide sequence ID" value="NZ_VFRP01000004.1"/>
</dbReference>
<keyword evidence="2 6" id="KW-0413">Isomerase</keyword>
<keyword evidence="9" id="KW-1185">Reference proteome</keyword>
<dbReference type="EC" id="5.4.99.-" evidence="6"/>
<dbReference type="EMBL" id="VFRP01000004">
    <property type="protein sequence ID" value="TPE52213.1"/>
    <property type="molecule type" value="Genomic_DNA"/>
</dbReference>
<evidence type="ECO:0000256" key="4">
    <source>
        <dbReference type="PIRSR" id="PIRSR606225-1"/>
    </source>
</evidence>
<dbReference type="Pfam" id="PF00849">
    <property type="entry name" value="PseudoU_synth_2"/>
    <property type="match status" value="1"/>
</dbReference>
<dbReference type="OrthoDB" id="9807829at2"/>
<dbReference type="InterPro" id="IPR036986">
    <property type="entry name" value="S4_RNA-bd_sf"/>
</dbReference>
<evidence type="ECO:0000313" key="9">
    <source>
        <dbReference type="Proteomes" id="UP000319255"/>
    </source>
</evidence>